<evidence type="ECO:0000313" key="2">
    <source>
        <dbReference type="EMBL" id="KAF7349940.1"/>
    </source>
</evidence>
<accession>A0A8H6Y1B2</accession>
<protein>
    <submittedName>
        <fullName evidence="2">Uncharacterized protein</fullName>
    </submittedName>
</protein>
<feature type="region of interest" description="Disordered" evidence="1">
    <location>
        <begin position="329"/>
        <end position="351"/>
    </location>
</feature>
<comment type="caution">
    <text evidence="2">The sequence shown here is derived from an EMBL/GenBank/DDBJ whole genome shotgun (WGS) entry which is preliminary data.</text>
</comment>
<proteinExistence type="predicted"/>
<name>A0A8H6Y1B2_9AGAR</name>
<sequence>MFATIVIQFPTTSLRHHPNLVVGNLAFNPAPVTSHRVVNLPSFCRILNAGVVGVQRVCRETTLLGPIAGNQQVCRETILRGGVVGVRRAYREVRIKTTLRGRMVGGQRVCRKTMLRGGMAGNRRAGREIRFETILYGRMLRISLLFVNDCQPPLTVDSTRGLVQCTVQQSRACRKECATPSTCMEHVSDKGIEIDSGLLSGNGMSVDRISTPPLTYVEASSMSSDREPVFVGAGEVQMCDTTDARENKTTLFREHEPAELMAVDLQQCLVGGGCETRELVLSSDFLPLVTGESVGGDVIPCGGEEIVESATSIDVDFEGCIMGGNRESQEFEASSGLHPLSTEEPVGGNGGPCERHGVIQPAAPTDLDVGLPVGEDVRSSGQDGVHEPAPLMNMDPEEECSRDEDRERFDVGRSVGEPVGGGYTCSHEEQEVADTAVTGNDILDGLINSDGVNCAGENEGVPLVEVVHDFSLQDLATDVSNRSSVNVQPPSSAEEGQSYCLLVDVEPSPSPKRGLDALALPQELLSRAAHRRQSGNAPNISEPRVERELRPRKPPAVSTLSSATPARSKAKAKDAGKDGFNGLAAMDELQLNGADSSSRKSALSEKCCLGCNGLSKLTGL</sequence>
<dbReference type="EMBL" id="JACAZI010000010">
    <property type="protein sequence ID" value="KAF7349940.1"/>
    <property type="molecule type" value="Genomic_DNA"/>
</dbReference>
<feature type="region of interest" description="Disordered" evidence="1">
    <location>
        <begin position="377"/>
        <end position="407"/>
    </location>
</feature>
<gene>
    <name evidence="2" type="ORF">MVEN_01294800</name>
</gene>
<keyword evidence="3" id="KW-1185">Reference proteome</keyword>
<feature type="region of interest" description="Disordered" evidence="1">
    <location>
        <begin position="529"/>
        <end position="578"/>
    </location>
</feature>
<evidence type="ECO:0000256" key="1">
    <source>
        <dbReference type="SAM" id="MobiDB-lite"/>
    </source>
</evidence>
<organism evidence="2 3">
    <name type="scientific">Mycena venus</name>
    <dbReference type="NCBI Taxonomy" id="2733690"/>
    <lineage>
        <taxon>Eukaryota</taxon>
        <taxon>Fungi</taxon>
        <taxon>Dikarya</taxon>
        <taxon>Basidiomycota</taxon>
        <taxon>Agaricomycotina</taxon>
        <taxon>Agaricomycetes</taxon>
        <taxon>Agaricomycetidae</taxon>
        <taxon>Agaricales</taxon>
        <taxon>Marasmiineae</taxon>
        <taxon>Mycenaceae</taxon>
        <taxon>Mycena</taxon>
    </lineage>
</organism>
<dbReference type="Proteomes" id="UP000620124">
    <property type="component" value="Unassembled WGS sequence"/>
</dbReference>
<reference evidence="2" key="1">
    <citation type="submission" date="2020-05" db="EMBL/GenBank/DDBJ databases">
        <title>Mycena genomes resolve the evolution of fungal bioluminescence.</title>
        <authorList>
            <person name="Tsai I.J."/>
        </authorList>
    </citation>
    <scope>NUCLEOTIDE SEQUENCE</scope>
    <source>
        <strain evidence="2">CCC161011</strain>
    </source>
</reference>
<evidence type="ECO:0000313" key="3">
    <source>
        <dbReference type="Proteomes" id="UP000620124"/>
    </source>
</evidence>
<dbReference type="AlphaFoldDB" id="A0A8H6Y1B2"/>